<dbReference type="AlphaFoldDB" id="A0A1H6UE91"/>
<evidence type="ECO:0000256" key="2">
    <source>
        <dbReference type="ARBA" id="ARBA00009477"/>
    </source>
</evidence>
<evidence type="ECO:0000256" key="3">
    <source>
        <dbReference type="ARBA" id="ARBA00022448"/>
    </source>
</evidence>
<dbReference type="PANTHER" id="PTHR30386">
    <property type="entry name" value="MEMBRANE FUSION SUBUNIT OF EMRAB-TOLC MULTIDRUG EFFLUX PUMP"/>
    <property type="match status" value="1"/>
</dbReference>
<dbReference type="InterPro" id="IPR050739">
    <property type="entry name" value="MFP"/>
</dbReference>
<dbReference type="Gene3D" id="2.40.50.100">
    <property type="match status" value="1"/>
</dbReference>
<organism evidence="13 14">
    <name type="scientific">Azotobacter beijerinckii</name>
    <dbReference type="NCBI Taxonomy" id="170623"/>
    <lineage>
        <taxon>Bacteria</taxon>
        <taxon>Pseudomonadati</taxon>
        <taxon>Pseudomonadota</taxon>
        <taxon>Gammaproteobacteria</taxon>
        <taxon>Pseudomonadales</taxon>
        <taxon>Pseudomonadaceae</taxon>
        <taxon>Azotobacter</taxon>
    </lineage>
</organism>
<name>A0A1H6UE91_9GAMM</name>
<evidence type="ECO:0000256" key="7">
    <source>
        <dbReference type="ARBA" id="ARBA00022989"/>
    </source>
</evidence>
<evidence type="ECO:0000256" key="8">
    <source>
        <dbReference type="ARBA" id="ARBA00023136"/>
    </source>
</evidence>
<dbReference type="STRING" id="170623.SAMN04244579_02262"/>
<comment type="similarity">
    <text evidence="2 9">Belongs to the membrane fusion protein (MFP) (TC 8.A.1) family.</text>
</comment>
<dbReference type="Gene3D" id="1.10.287.470">
    <property type="entry name" value="Helix hairpin bin"/>
    <property type="match status" value="1"/>
</dbReference>
<dbReference type="Gene3D" id="2.40.30.170">
    <property type="match status" value="1"/>
</dbReference>
<accession>A0A1H6UE91</accession>
<keyword evidence="8" id="KW-0472">Membrane</keyword>
<gene>
    <name evidence="13" type="ORF">SAMN04244579_02262</name>
</gene>
<keyword evidence="6" id="KW-0812">Transmembrane</keyword>
<dbReference type="Pfam" id="PF25988">
    <property type="entry name" value="HH_CyaD"/>
    <property type="match status" value="1"/>
</dbReference>
<dbReference type="GO" id="GO:0005886">
    <property type="term" value="C:plasma membrane"/>
    <property type="evidence" value="ECO:0007669"/>
    <property type="project" value="UniProtKB-SubCell"/>
</dbReference>
<keyword evidence="7" id="KW-1133">Transmembrane helix</keyword>
<feature type="domain" description="AprE-like beta-barrel" evidence="12">
    <location>
        <begin position="364"/>
        <end position="450"/>
    </location>
</feature>
<proteinExistence type="inferred from homology"/>
<evidence type="ECO:0000259" key="11">
    <source>
        <dbReference type="Pfam" id="PF25988"/>
    </source>
</evidence>
<dbReference type="RefSeq" id="WP_090899504.1">
    <property type="nucleotide sequence ID" value="NZ_FNYO01000023.1"/>
</dbReference>
<dbReference type="NCBIfam" id="TIGR01843">
    <property type="entry name" value="type_I_hlyD"/>
    <property type="match status" value="1"/>
</dbReference>
<protein>
    <recommendedName>
        <fullName evidence="9">Membrane fusion protein (MFP) family protein</fullName>
    </recommendedName>
</protein>
<keyword evidence="3 9" id="KW-0813">Transport</keyword>
<evidence type="ECO:0000256" key="1">
    <source>
        <dbReference type="ARBA" id="ARBA00004377"/>
    </source>
</evidence>
<dbReference type="PANTHER" id="PTHR30386:SF27">
    <property type="entry name" value="MEMBRANE FUSION PROTEIN (MFP) FAMILY PROTEIN"/>
    <property type="match status" value="1"/>
</dbReference>
<dbReference type="InterPro" id="IPR010129">
    <property type="entry name" value="T1SS_HlyD"/>
</dbReference>
<feature type="coiled-coil region" evidence="10">
    <location>
        <begin position="257"/>
        <end position="320"/>
    </location>
</feature>
<dbReference type="InterPro" id="IPR058982">
    <property type="entry name" value="Beta-barrel_AprE"/>
</dbReference>
<evidence type="ECO:0000313" key="14">
    <source>
        <dbReference type="Proteomes" id="UP000199005"/>
    </source>
</evidence>
<keyword evidence="10" id="KW-0175">Coiled coil</keyword>
<evidence type="ECO:0000256" key="4">
    <source>
        <dbReference type="ARBA" id="ARBA00022475"/>
    </source>
</evidence>
<keyword evidence="5 9" id="KW-0997">Cell inner membrane</keyword>
<evidence type="ECO:0000313" key="13">
    <source>
        <dbReference type="EMBL" id="SEI86142.1"/>
    </source>
</evidence>
<dbReference type="InterPro" id="IPR059040">
    <property type="entry name" value="HH_CyaD-like"/>
</dbReference>
<dbReference type="EMBL" id="FNYO01000023">
    <property type="protein sequence ID" value="SEI86142.1"/>
    <property type="molecule type" value="Genomic_DNA"/>
</dbReference>
<dbReference type="PRINTS" id="PR01490">
    <property type="entry name" value="RTXTOXIND"/>
</dbReference>
<dbReference type="GO" id="GO:0015031">
    <property type="term" value="P:protein transport"/>
    <property type="evidence" value="ECO:0007669"/>
    <property type="project" value="InterPro"/>
</dbReference>
<feature type="coiled-coil region" evidence="10">
    <location>
        <begin position="191"/>
        <end position="218"/>
    </location>
</feature>
<comment type="subcellular location">
    <subcellularLocation>
        <location evidence="1 9">Cell inner membrane</location>
        <topology evidence="1 9">Single-pass membrane protein</topology>
    </subcellularLocation>
</comment>
<reference evidence="13 14" key="1">
    <citation type="submission" date="2016-10" db="EMBL/GenBank/DDBJ databases">
        <authorList>
            <person name="de Groot N.N."/>
        </authorList>
    </citation>
    <scope>NUCLEOTIDE SEQUENCE [LARGE SCALE GENOMIC DNA]</scope>
    <source>
        <strain evidence="13 14">DSM 1041</strain>
    </source>
</reference>
<sequence length="474" mass="52740">MSQPSAAGALLRRYRSVWRQAWRNRRALDAPPRLPHEVQFLPAALALQEQPVHPAPRYIQWTLMAFAALALLWACLGEIDVVATASGKIVPSGRSKIIQPSEVAVVKAIHVRDGQPVKAGELLVELDAQITGADVERLKSDLLAAQVDNAHATALLEAIRTRREPPSLAERLPQASPEQRLSAQRWLQGQYLELQSSLEQARAEIEQRTAEISSAKASVSTLQQALAISRRLASDYKELLNEQFMTRNAYLEKEQLRLDQERELAALQGRIVELTAARKAAESRHAGILAETRRAMLDLQHESEQRAAALIQELKKAEQRNRLMGLAAPVDGTVQQLDIHTPGGVVTAAQPLMVIVPTDEPVEVEALLENKDIGFVRPGQEVEIKVETFTFTKYGVVHGIVSSLSNDAIEDEKLGLVYSARIQLKERHIRVNDQDIALSPGMAVRAEVKTDKRRVIDYFLSPLQQYVDESLDER</sequence>
<evidence type="ECO:0000256" key="6">
    <source>
        <dbReference type="ARBA" id="ARBA00022692"/>
    </source>
</evidence>
<feature type="domain" description="CyaD-like alpha-helical hairpin" evidence="11">
    <location>
        <begin position="127"/>
        <end position="324"/>
    </location>
</feature>
<keyword evidence="4 9" id="KW-1003">Cell membrane</keyword>
<evidence type="ECO:0000256" key="10">
    <source>
        <dbReference type="SAM" id="Coils"/>
    </source>
</evidence>
<evidence type="ECO:0000256" key="5">
    <source>
        <dbReference type="ARBA" id="ARBA00022519"/>
    </source>
</evidence>
<dbReference type="Proteomes" id="UP000199005">
    <property type="component" value="Unassembled WGS sequence"/>
</dbReference>
<evidence type="ECO:0000259" key="12">
    <source>
        <dbReference type="Pfam" id="PF26002"/>
    </source>
</evidence>
<evidence type="ECO:0000256" key="9">
    <source>
        <dbReference type="RuleBase" id="RU365093"/>
    </source>
</evidence>
<dbReference type="Pfam" id="PF26002">
    <property type="entry name" value="Beta-barrel_AprE"/>
    <property type="match status" value="1"/>
</dbReference>